<comment type="caution">
    <text evidence="1">The sequence shown here is derived from an EMBL/GenBank/DDBJ whole genome shotgun (WGS) entry which is preliminary data.</text>
</comment>
<evidence type="ECO:0000313" key="1">
    <source>
        <dbReference type="EMBL" id="OAR02606.1"/>
    </source>
</evidence>
<keyword evidence="2" id="KW-1185">Reference proteome</keyword>
<dbReference type="OrthoDB" id="3546385at2759"/>
<sequence length="137" mass="14909">VRRSRSPGALKSDTCNDGCFSPLSGSPSRAARRGLEGGAARQRWALPILLLKQGLLGAAQVGRIVLGDDNQCQVPLLLLNREAHSLASSWLAEHWHDFCSKPGDRQGVAKLLNQQHTIPNAVTKYAVSEKLFMQVNL</sequence>
<dbReference type="EMBL" id="LUKN01000602">
    <property type="protein sequence ID" value="OAR02606.1"/>
    <property type="molecule type" value="Genomic_DNA"/>
</dbReference>
<gene>
    <name evidence="1" type="ORF">LLEC1_02513</name>
</gene>
<organism evidence="1 2">
    <name type="scientific">Cordyceps confragosa</name>
    <name type="common">Lecanicillium lecanii</name>
    <dbReference type="NCBI Taxonomy" id="2714763"/>
    <lineage>
        <taxon>Eukaryota</taxon>
        <taxon>Fungi</taxon>
        <taxon>Dikarya</taxon>
        <taxon>Ascomycota</taxon>
        <taxon>Pezizomycotina</taxon>
        <taxon>Sordariomycetes</taxon>
        <taxon>Hypocreomycetidae</taxon>
        <taxon>Hypocreales</taxon>
        <taxon>Cordycipitaceae</taxon>
        <taxon>Akanthomyces</taxon>
    </lineage>
</organism>
<feature type="non-terminal residue" evidence="1">
    <location>
        <position position="137"/>
    </location>
</feature>
<proteinExistence type="predicted"/>
<evidence type="ECO:0000313" key="2">
    <source>
        <dbReference type="Proteomes" id="UP000243081"/>
    </source>
</evidence>
<feature type="non-terminal residue" evidence="1">
    <location>
        <position position="1"/>
    </location>
</feature>
<accession>A0A179IIV5</accession>
<name>A0A179IIV5_CORDF</name>
<dbReference type="AlphaFoldDB" id="A0A179IIV5"/>
<dbReference type="Proteomes" id="UP000243081">
    <property type="component" value="Unassembled WGS sequence"/>
</dbReference>
<reference evidence="1 2" key="1">
    <citation type="submission" date="2016-03" db="EMBL/GenBank/DDBJ databases">
        <title>Fine-scale spatial genetic structure of a fungal parasite of coffee scale insects.</title>
        <authorList>
            <person name="Jackson D."/>
            <person name="Zemenick K.A."/>
            <person name="Malloure B."/>
            <person name="Quandt C.A."/>
            <person name="James T.Y."/>
        </authorList>
    </citation>
    <scope>NUCLEOTIDE SEQUENCE [LARGE SCALE GENOMIC DNA]</scope>
    <source>
        <strain evidence="1 2">UM487</strain>
    </source>
</reference>
<protein>
    <submittedName>
        <fullName evidence="1">Uncharacterized protein</fullName>
    </submittedName>
</protein>